<name>A0A7X6LPJ1_9CORY</name>
<dbReference type="Proteomes" id="UP000554284">
    <property type="component" value="Unassembled WGS sequence"/>
</dbReference>
<proteinExistence type="predicted"/>
<feature type="region of interest" description="Disordered" evidence="1">
    <location>
        <begin position="30"/>
        <end position="69"/>
    </location>
</feature>
<keyword evidence="3" id="KW-0732">Signal</keyword>
<evidence type="ECO:0000313" key="6">
    <source>
        <dbReference type="EMBL" id="NKY67984.1"/>
    </source>
</evidence>
<keyword evidence="8" id="KW-1185">Reference proteome</keyword>
<evidence type="ECO:0000256" key="3">
    <source>
        <dbReference type="SAM" id="SignalP"/>
    </source>
</evidence>
<evidence type="ECO:0000313" key="7">
    <source>
        <dbReference type="Proteomes" id="UP000554284"/>
    </source>
</evidence>
<evidence type="ECO:0000313" key="8">
    <source>
        <dbReference type="Proteomes" id="UP001549139"/>
    </source>
</evidence>
<feature type="chain" id="PRO_5030560356" evidence="3">
    <location>
        <begin position="32"/>
        <end position="477"/>
    </location>
</feature>
<dbReference type="SUPFAM" id="SSF110296">
    <property type="entry name" value="Oligoxyloglucan reducing end-specific cellobiohydrolase"/>
    <property type="match status" value="1"/>
</dbReference>
<protein>
    <submittedName>
        <fullName evidence="6">DUF4185 domain-containing protein</fullName>
    </submittedName>
</protein>
<dbReference type="EMBL" id="JAAXPF010000001">
    <property type="protein sequence ID" value="NKY67984.1"/>
    <property type="molecule type" value="Genomic_DNA"/>
</dbReference>
<organism evidence="6 7">
    <name type="scientific">Corynebacterium mucifaciens</name>
    <dbReference type="NCBI Taxonomy" id="57171"/>
    <lineage>
        <taxon>Bacteria</taxon>
        <taxon>Bacillati</taxon>
        <taxon>Actinomycetota</taxon>
        <taxon>Actinomycetes</taxon>
        <taxon>Mycobacteriales</taxon>
        <taxon>Corynebacteriaceae</taxon>
        <taxon>Corynebacterium</taxon>
    </lineage>
</organism>
<dbReference type="RefSeq" id="WP_168683521.1">
    <property type="nucleotide sequence ID" value="NZ_JAAXPF010000001.1"/>
</dbReference>
<feature type="signal peptide" evidence="3">
    <location>
        <begin position="1"/>
        <end position="31"/>
    </location>
</feature>
<evidence type="ECO:0000313" key="5">
    <source>
        <dbReference type="EMBL" id="MET3943424.1"/>
    </source>
</evidence>
<dbReference type="AlphaFoldDB" id="A0A7X6LPJ1"/>
<accession>A0A7X6LPJ1</accession>
<evidence type="ECO:0000256" key="2">
    <source>
        <dbReference type="SAM" id="Phobius"/>
    </source>
</evidence>
<keyword evidence="2" id="KW-1133">Transmembrane helix</keyword>
<comment type="caution">
    <text evidence="6">The sequence shown here is derived from an EMBL/GenBank/DDBJ whole genome shotgun (WGS) entry which is preliminary data.</text>
</comment>
<keyword evidence="2" id="KW-0812">Transmembrane</keyword>
<feature type="transmembrane region" description="Helical" evidence="2">
    <location>
        <begin position="442"/>
        <end position="464"/>
    </location>
</feature>
<reference evidence="6 7" key="1">
    <citation type="submission" date="2020-04" db="EMBL/GenBank/DDBJ databases">
        <title>MicrobeNet Type strains.</title>
        <authorList>
            <person name="Nicholson A.C."/>
        </authorList>
    </citation>
    <scope>NUCLEOTIDE SEQUENCE [LARGE SCALE GENOMIC DNA]</scope>
    <source>
        <strain evidence="6 7">ATCC 700355</strain>
    </source>
</reference>
<evidence type="ECO:0000259" key="4">
    <source>
        <dbReference type="Pfam" id="PF13810"/>
    </source>
</evidence>
<dbReference type="Proteomes" id="UP001549139">
    <property type="component" value="Unassembled WGS sequence"/>
</dbReference>
<dbReference type="Pfam" id="PF13810">
    <property type="entry name" value="DUF4185"/>
    <property type="match status" value="1"/>
</dbReference>
<reference evidence="5 8" key="2">
    <citation type="submission" date="2024-06" db="EMBL/GenBank/DDBJ databases">
        <title>Sequencing the genomes of 1000 actinobacteria strains.</title>
        <authorList>
            <person name="Klenk H.-P."/>
        </authorList>
    </citation>
    <scope>NUCLEOTIDE SEQUENCE [LARGE SCALE GENOMIC DNA]</scope>
    <source>
        <strain evidence="5 8">DSM 44265</strain>
    </source>
</reference>
<dbReference type="InterPro" id="IPR025442">
    <property type="entry name" value="DUF4185"/>
</dbReference>
<feature type="domain" description="DUF4185" evidence="4">
    <location>
        <begin position="90"/>
        <end position="383"/>
    </location>
</feature>
<keyword evidence="2" id="KW-0472">Membrane</keyword>
<gene>
    <name evidence="6" type="ORF">HF989_01105</name>
    <name evidence="5" type="ORF">JOF50_000223</name>
</gene>
<evidence type="ECO:0000256" key="1">
    <source>
        <dbReference type="SAM" id="MobiDB-lite"/>
    </source>
</evidence>
<dbReference type="EMBL" id="JBEPNZ010000001">
    <property type="protein sequence ID" value="MET3943424.1"/>
    <property type="molecule type" value="Genomic_DNA"/>
</dbReference>
<sequence>MRTPSIPSSPVGAGIAGALMLTAASVPAAHAQTDPSPWPLSSVGTPATKAAATPWVPEEPPSKHASDPVRLSNGVTVQIMDDVLGPYSAHTGFRSGDLGAMAPINNDGEFAMIFGDSFRGDFGDGWMSPVGVVASMSDDGFLTVDRPIDGTSQVNSMMSYDRVNSKTLIPSDVINIDGVLYMHGTWHEPFGTVTSAQVWRSYDQGKTWKAIGRIPGNDHNGMTQLLSWDKGPDGYVYAVSTKFGRDSPVYMFRFKPEHIATPGNWESYSSQGWGTDAEPILAEKVKAGELNLRYIDGHWVLVMFNLATEAVEVRISDKLETDWEQVSVATIAKNGPWADPQTPMNWSQPYGGYIVPGSHLDNMDVVISQWNTGDNSRYMSTQFNVKGLDELYDIDVDQVRQDIEVTVLDPETAQRLAAEDAASETNTAGGAAGGAAGGLASALAFVVSALAVLGAVGLAALPLFRDMLPPQIQALLP</sequence>